<dbReference type="EMBL" id="JASWER010000005">
    <property type="protein sequence ID" value="MDL5376988.1"/>
    <property type="molecule type" value="Genomic_DNA"/>
</dbReference>
<organism evidence="5 6">
    <name type="scientific">Exiguobacterium mexicanum</name>
    <dbReference type="NCBI Taxonomy" id="340146"/>
    <lineage>
        <taxon>Bacteria</taxon>
        <taxon>Bacillati</taxon>
        <taxon>Bacillota</taxon>
        <taxon>Bacilli</taxon>
        <taxon>Bacillales</taxon>
        <taxon>Bacillales Family XII. Incertae Sedis</taxon>
        <taxon>Exiguobacterium</taxon>
    </lineage>
</organism>
<evidence type="ECO:0000313" key="6">
    <source>
        <dbReference type="Proteomes" id="UP001230807"/>
    </source>
</evidence>
<keyword evidence="1" id="KW-0805">Transcription regulation</keyword>
<dbReference type="PANTHER" id="PTHR43280:SF2">
    <property type="entry name" value="HTH-TYPE TRANSCRIPTIONAL REGULATOR EXSA"/>
    <property type="match status" value="1"/>
</dbReference>
<evidence type="ECO:0000256" key="3">
    <source>
        <dbReference type="ARBA" id="ARBA00023163"/>
    </source>
</evidence>
<reference evidence="5 6" key="1">
    <citation type="submission" date="2023-06" db="EMBL/GenBank/DDBJ databases">
        <title>Influencing factors and mechanism of Cr(VI) reduction by facultative anaerobic Exiguobacterium sp. PY14.</title>
        <authorList>
            <person name="Zou L."/>
        </authorList>
    </citation>
    <scope>NUCLEOTIDE SEQUENCE [LARGE SCALE GENOMIC DNA]</scope>
    <source>
        <strain evidence="5 6">PY14</strain>
    </source>
</reference>
<dbReference type="PROSITE" id="PS00041">
    <property type="entry name" value="HTH_ARAC_FAMILY_1"/>
    <property type="match status" value="1"/>
</dbReference>
<keyword evidence="2" id="KW-0238">DNA-binding</keyword>
<dbReference type="Pfam" id="PF12833">
    <property type="entry name" value="HTH_18"/>
    <property type="match status" value="1"/>
</dbReference>
<keyword evidence="6" id="KW-1185">Reference proteome</keyword>
<evidence type="ECO:0000313" key="5">
    <source>
        <dbReference type="EMBL" id="MDL5376988.1"/>
    </source>
</evidence>
<dbReference type="SUPFAM" id="SSF51215">
    <property type="entry name" value="Regulatory protein AraC"/>
    <property type="match status" value="1"/>
</dbReference>
<evidence type="ECO:0000256" key="2">
    <source>
        <dbReference type="ARBA" id="ARBA00023125"/>
    </source>
</evidence>
<sequence length="259" mass="29616">MEIGFCGYSYHTTTYTFPFPNRLETYLIRLQTEGTARIVVNGKTHTARPGDLLLVKPGDEYELHVDTPASGDYHLFCDGPTLDAWWAAIDRSRITSISIDPRLLSLWQHITEEARRPTTEQSPDLIETLIEALLLMLDRSVQEVQANVRPPVVSRMMRYIEGNVTSDFKVADVADAVGLSVSRTVHLFKEVTGMTIVAYAQSIRLQLAEEQMQYTQHSLERIAELSGFRSYPYFHRIFKRKYGVAPGVYRTLQQKNEKK</sequence>
<dbReference type="Proteomes" id="UP001230807">
    <property type="component" value="Unassembled WGS sequence"/>
</dbReference>
<dbReference type="InterPro" id="IPR003313">
    <property type="entry name" value="AraC-bd"/>
</dbReference>
<dbReference type="SUPFAM" id="SSF46689">
    <property type="entry name" value="Homeodomain-like"/>
    <property type="match status" value="2"/>
</dbReference>
<dbReference type="InterPro" id="IPR037923">
    <property type="entry name" value="HTH-like"/>
</dbReference>
<name>A0ABT7MP80_9BACL</name>
<feature type="domain" description="HTH araC/xylS-type" evidence="4">
    <location>
        <begin position="154"/>
        <end position="252"/>
    </location>
</feature>
<dbReference type="SMART" id="SM00342">
    <property type="entry name" value="HTH_ARAC"/>
    <property type="match status" value="1"/>
</dbReference>
<evidence type="ECO:0000259" key="4">
    <source>
        <dbReference type="PROSITE" id="PS01124"/>
    </source>
</evidence>
<gene>
    <name evidence="5" type="ORF">QR695_08190</name>
</gene>
<proteinExistence type="predicted"/>
<dbReference type="RefSeq" id="WP_214834472.1">
    <property type="nucleotide sequence ID" value="NZ_CP183077.1"/>
</dbReference>
<dbReference type="PANTHER" id="PTHR43280">
    <property type="entry name" value="ARAC-FAMILY TRANSCRIPTIONAL REGULATOR"/>
    <property type="match status" value="1"/>
</dbReference>
<accession>A0ABT7MP80</accession>
<dbReference type="Gene3D" id="2.60.120.280">
    <property type="entry name" value="Regulatory protein AraC"/>
    <property type="match status" value="1"/>
</dbReference>
<comment type="caution">
    <text evidence="5">The sequence shown here is derived from an EMBL/GenBank/DDBJ whole genome shotgun (WGS) entry which is preliminary data.</text>
</comment>
<dbReference type="InterPro" id="IPR018060">
    <property type="entry name" value="HTH_AraC"/>
</dbReference>
<evidence type="ECO:0000256" key="1">
    <source>
        <dbReference type="ARBA" id="ARBA00023015"/>
    </source>
</evidence>
<dbReference type="InterPro" id="IPR009057">
    <property type="entry name" value="Homeodomain-like_sf"/>
</dbReference>
<keyword evidence="3" id="KW-0804">Transcription</keyword>
<dbReference type="Gene3D" id="1.10.10.60">
    <property type="entry name" value="Homeodomain-like"/>
    <property type="match status" value="2"/>
</dbReference>
<dbReference type="Pfam" id="PF02311">
    <property type="entry name" value="AraC_binding"/>
    <property type="match status" value="1"/>
</dbReference>
<dbReference type="InterPro" id="IPR018062">
    <property type="entry name" value="HTH_AraC-typ_CS"/>
</dbReference>
<protein>
    <submittedName>
        <fullName evidence="5">Helix-turn-helix domain-containing protein</fullName>
    </submittedName>
</protein>
<dbReference type="PROSITE" id="PS01124">
    <property type="entry name" value="HTH_ARAC_FAMILY_2"/>
    <property type="match status" value="1"/>
</dbReference>